<keyword evidence="4" id="KW-0675">Receptor</keyword>
<keyword evidence="4" id="KW-0472">Membrane</keyword>
<dbReference type="Proteomes" id="UP001454036">
    <property type="component" value="Unassembled WGS sequence"/>
</dbReference>
<dbReference type="AlphaFoldDB" id="A0AAV3RSN0"/>
<dbReference type="InterPro" id="IPR013103">
    <property type="entry name" value="RVT_2"/>
</dbReference>
<sequence>MRVFGCLCFATFCTHNTDKVTPKACKAILIGYSSAQKDYKLYDLMSHEVFISRDVVFHETVFPFSQSVMSSANTPVPVIDSISFDPPIHESSLPVMNNMPVSQDIVDVDPESHSESLSAPLTSSEHNITKTPGVRHSTRNRKQPPWLSDFVSNATSLSEMPHTFPFVSSVLLTASHVEFLANVSLEQKSYSYAQAKESSQWIQAMQKEVQALHENCTWEVVDLPKDKKAIGCKWVVKIKTWPDGTIESCSLKAMAYSPVGCHNAFLHEQLEEDIYMKLPPGYPDQGKNKAYGFVQSSHDDYLFVLQTEKVFLALLVYVDDILITGNSLSDINKVKAYLHDVFIVKDMGQAKFFLGIEVFHTSPGVFLNQRKYLLDILANADMLSCKPVATPMVTGLLSTDDTSPLL</sequence>
<name>A0AAV3RSN0_LITER</name>
<evidence type="ECO:0000313" key="5">
    <source>
        <dbReference type="Proteomes" id="UP001454036"/>
    </source>
</evidence>
<accession>A0AAV3RSN0</accession>
<proteinExistence type="predicted"/>
<gene>
    <name evidence="4" type="ORF">LIER_31966</name>
</gene>
<evidence type="ECO:0000259" key="3">
    <source>
        <dbReference type="Pfam" id="PF25597"/>
    </source>
</evidence>
<dbReference type="Pfam" id="PF25597">
    <property type="entry name" value="SH3_retrovirus"/>
    <property type="match status" value="1"/>
</dbReference>
<keyword evidence="5" id="KW-1185">Reference proteome</keyword>
<dbReference type="SUPFAM" id="SSF56672">
    <property type="entry name" value="DNA/RNA polymerases"/>
    <property type="match status" value="1"/>
</dbReference>
<feature type="domain" description="Reverse transcriptase Ty1/copia-type" evidence="2">
    <location>
        <begin position="291"/>
        <end position="393"/>
    </location>
</feature>
<feature type="domain" description="Retroviral polymerase SH3-like" evidence="3">
    <location>
        <begin position="6"/>
        <end position="67"/>
    </location>
</feature>
<evidence type="ECO:0000313" key="4">
    <source>
        <dbReference type="EMBL" id="GAA0184678.1"/>
    </source>
</evidence>
<feature type="compositionally biased region" description="Polar residues" evidence="1">
    <location>
        <begin position="115"/>
        <end position="130"/>
    </location>
</feature>
<dbReference type="InterPro" id="IPR043502">
    <property type="entry name" value="DNA/RNA_pol_sf"/>
</dbReference>
<evidence type="ECO:0000256" key="1">
    <source>
        <dbReference type="SAM" id="MobiDB-lite"/>
    </source>
</evidence>
<comment type="caution">
    <text evidence="4">The sequence shown here is derived from an EMBL/GenBank/DDBJ whole genome shotgun (WGS) entry which is preliminary data.</text>
</comment>
<dbReference type="EMBL" id="BAABME010012075">
    <property type="protein sequence ID" value="GAA0184678.1"/>
    <property type="molecule type" value="Genomic_DNA"/>
</dbReference>
<reference evidence="4 5" key="1">
    <citation type="submission" date="2024-01" db="EMBL/GenBank/DDBJ databases">
        <title>The complete chloroplast genome sequence of Lithospermum erythrorhizon: insights into the phylogenetic relationship among Boraginaceae species and the maternal lineages of purple gromwells.</title>
        <authorList>
            <person name="Okada T."/>
            <person name="Watanabe K."/>
        </authorList>
    </citation>
    <scope>NUCLEOTIDE SEQUENCE [LARGE SCALE GENOMIC DNA]</scope>
</reference>
<protein>
    <submittedName>
        <fullName evidence="4">Transmembrane signal receptor</fullName>
    </submittedName>
</protein>
<evidence type="ECO:0000259" key="2">
    <source>
        <dbReference type="Pfam" id="PF07727"/>
    </source>
</evidence>
<feature type="region of interest" description="Disordered" evidence="1">
    <location>
        <begin position="112"/>
        <end position="142"/>
    </location>
</feature>
<dbReference type="Pfam" id="PF07727">
    <property type="entry name" value="RVT_2"/>
    <property type="match status" value="1"/>
</dbReference>
<keyword evidence="4" id="KW-0812">Transmembrane</keyword>
<dbReference type="InterPro" id="IPR057670">
    <property type="entry name" value="SH3_retrovirus"/>
</dbReference>
<organism evidence="4 5">
    <name type="scientific">Lithospermum erythrorhizon</name>
    <name type="common">Purple gromwell</name>
    <name type="synonym">Lithospermum officinale var. erythrorhizon</name>
    <dbReference type="NCBI Taxonomy" id="34254"/>
    <lineage>
        <taxon>Eukaryota</taxon>
        <taxon>Viridiplantae</taxon>
        <taxon>Streptophyta</taxon>
        <taxon>Embryophyta</taxon>
        <taxon>Tracheophyta</taxon>
        <taxon>Spermatophyta</taxon>
        <taxon>Magnoliopsida</taxon>
        <taxon>eudicotyledons</taxon>
        <taxon>Gunneridae</taxon>
        <taxon>Pentapetalae</taxon>
        <taxon>asterids</taxon>
        <taxon>lamiids</taxon>
        <taxon>Boraginales</taxon>
        <taxon>Boraginaceae</taxon>
        <taxon>Boraginoideae</taxon>
        <taxon>Lithospermeae</taxon>
        <taxon>Lithospermum</taxon>
    </lineage>
</organism>